<protein>
    <submittedName>
        <fullName evidence="1">Uncharacterized protein (DUF983 family)</fullName>
    </submittedName>
</protein>
<sequence length="130" mass="15196">MRYEKGYVVDDNMRVMKCPKCDNEVFSTNASHCKLCGTELYNKCEGTPEYDGFGNVVDHEYHNNPGNARYCETCGEPTYFFKQGFLKPWEDEKAELEQKAEMDMLEYHTLDGEEETPIFENDVFDENLPF</sequence>
<name>A0ABT9UZR5_9BACL</name>
<evidence type="ECO:0000313" key="1">
    <source>
        <dbReference type="EMBL" id="MDQ0154184.1"/>
    </source>
</evidence>
<keyword evidence="2" id="KW-1185">Reference proteome</keyword>
<dbReference type="Proteomes" id="UP001231362">
    <property type="component" value="Unassembled WGS sequence"/>
</dbReference>
<proteinExistence type="predicted"/>
<evidence type="ECO:0000313" key="2">
    <source>
        <dbReference type="Proteomes" id="UP001231362"/>
    </source>
</evidence>
<accession>A0ABT9UZR5</accession>
<comment type="caution">
    <text evidence="1">The sequence shown here is derived from an EMBL/GenBank/DDBJ whole genome shotgun (WGS) entry which is preliminary data.</text>
</comment>
<organism evidence="1 2">
    <name type="scientific">Anoxybacillus andreesenii</name>
    <dbReference type="NCBI Taxonomy" id="1325932"/>
    <lineage>
        <taxon>Bacteria</taxon>
        <taxon>Bacillati</taxon>
        <taxon>Bacillota</taxon>
        <taxon>Bacilli</taxon>
        <taxon>Bacillales</taxon>
        <taxon>Anoxybacillaceae</taxon>
        <taxon>Anoxybacillus</taxon>
    </lineage>
</organism>
<dbReference type="RefSeq" id="WP_307148802.1">
    <property type="nucleotide sequence ID" value="NZ_JAUSTU010000002.1"/>
</dbReference>
<gene>
    <name evidence="1" type="ORF">J2S07_000488</name>
</gene>
<dbReference type="EMBL" id="JAUSTU010000002">
    <property type="protein sequence ID" value="MDQ0154184.1"/>
    <property type="molecule type" value="Genomic_DNA"/>
</dbReference>
<reference evidence="1 2" key="1">
    <citation type="submission" date="2023-07" db="EMBL/GenBank/DDBJ databases">
        <title>Genomic Encyclopedia of Type Strains, Phase IV (KMG-IV): sequencing the most valuable type-strain genomes for metagenomic binning, comparative biology and taxonomic classification.</title>
        <authorList>
            <person name="Goeker M."/>
        </authorList>
    </citation>
    <scope>NUCLEOTIDE SEQUENCE [LARGE SCALE GENOMIC DNA]</scope>
    <source>
        <strain evidence="1 2">DSM 23948</strain>
    </source>
</reference>